<dbReference type="AlphaFoldDB" id="A0AAV6USP2"/>
<evidence type="ECO:0000313" key="2">
    <source>
        <dbReference type="Proteomes" id="UP000827092"/>
    </source>
</evidence>
<gene>
    <name evidence="1" type="ORF">JTE90_010683</name>
</gene>
<sequence length="86" mass="9733">MSTTRLHKRVPNITLYVICETLPYRVVLCIVGGRGSVITLGGHLAPPPPALSVCYILWHPWREKFLYGGRGCHFFVMEGGRCEKEF</sequence>
<keyword evidence="2" id="KW-1185">Reference proteome</keyword>
<reference evidence="1 2" key="1">
    <citation type="journal article" date="2022" name="Nat. Ecol. Evol.">
        <title>A masculinizing supergene underlies an exaggerated male reproductive morph in a spider.</title>
        <authorList>
            <person name="Hendrickx F."/>
            <person name="De Corte Z."/>
            <person name="Sonet G."/>
            <person name="Van Belleghem S.M."/>
            <person name="Kostlbacher S."/>
            <person name="Vangestel C."/>
        </authorList>
    </citation>
    <scope>NUCLEOTIDE SEQUENCE [LARGE SCALE GENOMIC DNA]</scope>
    <source>
        <strain evidence="1">W744_W776</strain>
    </source>
</reference>
<name>A0AAV6USP2_9ARAC</name>
<protein>
    <submittedName>
        <fullName evidence="1">Uncharacterized protein</fullName>
    </submittedName>
</protein>
<dbReference type="EMBL" id="JAFNEN010000289">
    <property type="protein sequence ID" value="KAG8186789.1"/>
    <property type="molecule type" value="Genomic_DNA"/>
</dbReference>
<organism evidence="1 2">
    <name type="scientific">Oedothorax gibbosus</name>
    <dbReference type="NCBI Taxonomy" id="931172"/>
    <lineage>
        <taxon>Eukaryota</taxon>
        <taxon>Metazoa</taxon>
        <taxon>Ecdysozoa</taxon>
        <taxon>Arthropoda</taxon>
        <taxon>Chelicerata</taxon>
        <taxon>Arachnida</taxon>
        <taxon>Araneae</taxon>
        <taxon>Araneomorphae</taxon>
        <taxon>Entelegynae</taxon>
        <taxon>Araneoidea</taxon>
        <taxon>Linyphiidae</taxon>
        <taxon>Erigoninae</taxon>
        <taxon>Oedothorax</taxon>
    </lineage>
</organism>
<accession>A0AAV6USP2</accession>
<evidence type="ECO:0000313" key="1">
    <source>
        <dbReference type="EMBL" id="KAG8186789.1"/>
    </source>
</evidence>
<proteinExistence type="predicted"/>
<dbReference type="Proteomes" id="UP000827092">
    <property type="component" value="Unassembled WGS sequence"/>
</dbReference>
<comment type="caution">
    <text evidence="1">The sequence shown here is derived from an EMBL/GenBank/DDBJ whole genome shotgun (WGS) entry which is preliminary data.</text>
</comment>